<organism evidence="2 3">
    <name type="scientific">Microbotryum saponariae</name>
    <dbReference type="NCBI Taxonomy" id="289078"/>
    <lineage>
        <taxon>Eukaryota</taxon>
        <taxon>Fungi</taxon>
        <taxon>Dikarya</taxon>
        <taxon>Basidiomycota</taxon>
        <taxon>Pucciniomycotina</taxon>
        <taxon>Microbotryomycetes</taxon>
        <taxon>Microbotryales</taxon>
        <taxon>Microbotryaceae</taxon>
        <taxon>Microbotryum</taxon>
    </lineage>
</organism>
<dbReference type="Gene3D" id="3.90.1200.10">
    <property type="match status" value="1"/>
</dbReference>
<dbReference type="GO" id="GO:0004672">
    <property type="term" value="F:protein kinase activity"/>
    <property type="evidence" value="ECO:0007669"/>
    <property type="project" value="InterPro"/>
</dbReference>
<name>A0A2X0LP65_9BASI</name>
<proteinExistence type="predicted"/>
<protein>
    <submittedName>
        <fullName evidence="2">BZ3500_MvSof-1268-A1-R1_Chr4-4g07539 protein</fullName>
    </submittedName>
</protein>
<dbReference type="EMBL" id="FMWP01000089">
    <property type="protein sequence ID" value="SCZ96673.1"/>
    <property type="molecule type" value="Genomic_DNA"/>
</dbReference>
<dbReference type="InterPro" id="IPR002575">
    <property type="entry name" value="Aminoglycoside_PTrfase"/>
</dbReference>
<keyword evidence="3" id="KW-1185">Reference proteome</keyword>
<dbReference type="Proteomes" id="UP000249723">
    <property type="component" value="Unassembled WGS sequence"/>
</dbReference>
<dbReference type="Pfam" id="PF01636">
    <property type="entry name" value="APH"/>
    <property type="match status" value="1"/>
</dbReference>
<dbReference type="InterPro" id="IPR011009">
    <property type="entry name" value="Kinase-like_dom_sf"/>
</dbReference>
<dbReference type="GO" id="GO:0005524">
    <property type="term" value="F:ATP binding"/>
    <property type="evidence" value="ECO:0007669"/>
    <property type="project" value="InterPro"/>
</dbReference>
<evidence type="ECO:0000313" key="3">
    <source>
        <dbReference type="Proteomes" id="UP000249723"/>
    </source>
</evidence>
<evidence type="ECO:0000259" key="1">
    <source>
        <dbReference type="PROSITE" id="PS50011"/>
    </source>
</evidence>
<accession>A0A2X0LP65</accession>
<reference evidence="3" key="1">
    <citation type="submission" date="2016-10" db="EMBL/GenBank/DDBJ databases">
        <authorList>
            <person name="Jeantristanb JTB J.-T."/>
            <person name="Ricardo R."/>
        </authorList>
    </citation>
    <scope>NUCLEOTIDE SEQUENCE [LARGE SCALE GENOMIC DNA]</scope>
</reference>
<dbReference type="AlphaFoldDB" id="A0A2X0LP65"/>
<feature type="domain" description="Protein kinase" evidence="1">
    <location>
        <begin position="1"/>
        <end position="54"/>
    </location>
</feature>
<dbReference type="InterPro" id="IPR000719">
    <property type="entry name" value="Prot_kinase_dom"/>
</dbReference>
<dbReference type="PROSITE" id="PS50011">
    <property type="entry name" value="PROTEIN_KINASE_DOM"/>
    <property type="match status" value="1"/>
</dbReference>
<dbReference type="OrthoDB" id="3017382at2759"/>
<evidence type="ECO:0000313" key="2">
    <source>
        <dbReference type="EMBL" id="SCZ96673.1"/>
    </source>
</evidence>
<sequence>MSNRYPCHLRAKVDHALKLIADEGLVHGDEGARNVLLRPDGRICVIDWGEAQWR</sequence>
<gene>
    <name evidence="2" type="ORF">BZ3500_MVSOF-1268-A1-R1_CHR4-4G07539</name>
</gene>
<dbReference type="SUPFAM" id="SSF56112">
    <property type="entry name" value="Protein kinase-like (PK-like)"/>
    <property type="match status" value="1"/>
</dbReference>